<name>A0AA47EN77_9CLOT</name>
<accession>A0AA47EN77</accession>
<dbReference type="InterPro" id="IPR002901">
    <property type="entry name" value="MGlyc_endo_b_GlcNAc-like_dom"/>
</dbReference>
<dbReference type="Pfam" id="PF01832">
    <property type="entry name" value="Glucosaminidase"/>
    <property type="match status" value="1"/>
</dbReference>
<dbReference type="GO" id="GO:0004040">
    <property type="term" value="F:amidase activity"/>
    <property type="evidence" value="ECO:0007669"/>
    <property type="project" value="InterPro"/>
</dbReference>
<evidence type="ECO:0000256" key="1">
    <source>
        <dbReference type="ARBA" id="ARBA00022801"/>
    </source>
</evidence>
<dbReference type="PANTHER" id="PTHR33308">
    <property type="entry name" value="PEPTIDOGLYCAN HYDROLASE FLGJ"/>
    <property type="match status" value="1"/>
</dbReference>
<evidence type="ECO:0000313" key="4">
    <source>
        <dbReference type="Proteomes" id="UP001164733"/>
    </source>
</evidence>
<dbReference type="RefSeq" id="WP_216128064.1">
    <property type="nucleotide sequence ID" value="NZ_CP086242.1"/>
</dbReference>
<keyword evidence="3" id="KW-0614">Plasmid</keyword>
<keyword evidence="1" id="KW-0378">Hydrolase</keyword>
<dbReference type="EMBL" id="CP086242">
    <property type="protein sequence ID" value="WAG63328.1"/>
    <property type="molecule type" value="Genomic_DNA"/>
</dbReference>
<feature type="domain" description="Mannosyl-glycoprotein endo-beta-N-acetylglucosamidase-like" evidence="2">
    <location>
        <begin position="4"/>
        <end position="146"/>
    </location>
</feature>
<dbReference type="InterPro" id="IPR002477">
    <property type="entry name" value="Peptidoglycan-bd-like"/>
</dbReference>
<geneLocation type="plasmid" evidence="3 4">
    <name>pCF009-c</name>
</geneLocation>
<gene>
    <name evidence="3" type="ORF">LL038_25515</name>
</gene>
<dbReference type="AlphaFoldDB" id="A0AA47EN77"/>
<sequence length="284" mass="31803">MDKTQIIESLIPGALLTYEKYNILPSLTIAQAILETGWLQYVKGNNIFGIKWTKGCGYEVQEFNTHEFINGVSTPMVCMFRKYDTLGDSILDHGKLLSFSRYKSVITSKNYKEACQNVYSSGYCTDEEYPEKLIAIIEQNKLYLYDCAPRSENTTDEDIKYLQKCLNSMKIKDINNNVLVVDGASGPLTIGTIKKLQQILNLSIDGICGPEVLSGVKTIMEKPLCSIESTEYKTAIRYIQWRTGSAIDGIYGDETVGLVKEYQQTNSLVIDGIVGDGTWQSLLS</sequence>
<organism evidence="3 4">
    <name type="scientific">Clostridium estertheticum</name>
    <dbReference type="NCBI Taxonomy" id="238834"/>
    <lineage>
        <taxon>Bacteria</taxon>
        <taxon>Bacillati</taxon>
        <taxon>Bacillota</taxon>
        <taxon>Clostridia</taxon>
        <taxon>Eubacteriales</taxon>
        <taxon>Clostridiaceae</taxon>
        <taxon>Clostridium</taxon>
    </lineage>
</organism>
<dbReference type="InterPro" id="IPR051056">
    <property type="entry name" value="Glycosyl_Hydrolase_73"/>
</dbReference>
<dbReference type="SMART" id="SM00047">
    <property type="entry name" value="LYZ2"/>
    <property type="match status" value="1"/>
</dbReference>
<dbReference type="Pfam" id="PF01471">
    <property type="entry name" value="PG_binding_1"/>
    <property type="match status" value="2"/>
</dbReference>
<dbReference type="Proteomes" id="UP001164733">
    <property type="component" value="Plasmid pCF009-c"/>
</dbReference>
<evidence type="ECO:0000259" key="2">
    <source>
        <dbReference type="SMART" id="SM00047"/>
    </source>
</evidence>
<evidence type="ECO:0000313" key="3">
    <source>
        <dbReference type="EMBL" id="WAG63328.1"/>
    </source>
</evidence>
<proteinExistence type="predicted"/>
<dbReference type="PANTHER" id="PTHR33308:SF10">
    <property type="entry name" value="EXO-GLUCOSAMINIDASE LYTG"/>
    <property type="match status" value="1"/>
</dbReference>
<protein>
    <submittedName>
        <fullName evidence="3">Glucosaminidase domain-containing protein</fullName>
    </submittedName>
</protein>
<reference evidence="3" key="1">
    <citation type="submission" date="2021-11" db="EMBL/GenBank/DDBJ databases">
        <title>Clostridia strains as spoilage organisms.</title>
        <authorList>
            <person name="Wambui J."/>
            <person name="Stevens M.J.A."/>
            <person name="Stephan R."/>
        </authorList>
    </citation>
    <scope>NUCLEOTIDE SEQUENCE</scope>
    <source>
        <strain evidence="3">CF009</strain>
        <plasmid evidence="3">pCF009-c</plasmid>
    </source>
</reference>